<protein>
    <recommendedName>
        <fullName evidence="3">GAG-pre-integrase domain-containing protein</fullName>
    </recommendedName>
</protein>
<keyword evidence="2" id="KW-1185">Reference proteome</keyword>
<evidence type="ECO:0000313" key="2">
    <source>
        <dbReference type="Proteomes" id="UP000217790"/>
    </source>
</evidence>
<organism evidence="1 2">
    <name type="scientific">Armillaria gallica</name>
    <name type="common">Bulbous honey fungus</name>
    <name type="synonym">Armillaria bulbosa</name>
    <dbReference type="NCBI Taxonomy" id="47427"/>
    <lineage>
        <taxon>Eukaryota</taxon>
        <taxon>Fungi</taxon>
        <taxon>Dikarya</taxon>
        <taxon>Basidiomycota</taxon>
        <taxon>Agaricomycotina</taxon>
        <taxon>Agaricomycetes</taxon>
        <taxon>Agaricomycetidae</taxon>
        <taxon>Agaricales</taxon>
        <taxon>Marasmiineae</taxon>
        <taxon>Physalacriaceae</taxon>
        <taxon>Armillaria</taxon>
    </lineage>
</organism>
<reference evidence="2" key="1">
    <citation type="journal article" date="2017" name="Nat. Ecol. Evol.">
        <title>Genome expansion and lineage-specific genetic innovations in the forest pathogenic fungi Armillaria.</title>
        <authorList>
            <person name="Sipos G."/>
            <person name="Prasanna A.N."/>
            <person name="Walter M.C."/>
            <person name="O'Connor E."/>
            <person name="Balint B."/>
            <person name="Krizsan K."/>
            <person name="Kiss B."/>
            <person name="Hess J."/>
            <person name="Varga T."/>
            <person name="Slot J."/>
            <person name="Riley R."/>
            <person name="Boka B."/>
            <person name="Rigling D."/>
            <person name="Barry K."/>
            <person name="Lee J."/>
            <person name="Mihaltcheva S."/>
            <person name="LaButti K."/>
            <person name="Lipzen A."/>
            <person name="Waldron R."/>
            <person name="Moloney N.M."/>
            <person name="Sperisen C."/>
            <person name="Kredics L."/>
            <person name="Vagvoelgyi C."/>
            <person name="Patrignani A."/>
            <person name="Fitzpatrick D."/>
            <person name="Nagy I."/>
            <person name="Doyle S."/>
            <person name="Anderson J.B."/>
            <person name="Grigoriev I.V."/>
            <person name="Gueldener U."/>
            <person name="Muensterkoetter M."/>
            <person name="Nagy L.G."/>
        </authorList>
    </citation>
    <scope>NUCLEOTIDE SEQUENCE [LARGE SCALE GENOMIC DNA]</scope>
    <source>
        <strain evidence="2">Ar21-2</strain>
    </source>
</reference>
<name>A0A2H3D1E8_ARMGA</name>
<accession>A0A2H3D1E8</accession>
<dbReference type="EMBL" id="KZ293670">
    <property type="protein sequence ID" value="PBK89111.1"/>
    <property type="molecule type" value="Genomic_DNA"/>
</dbReference>
<evidence type="ECO:0008006" key="3">
    <source>
        <dbReference type="Google" id="ProtNLM"/>
    </source>
</evidence>
<gene>
    <name evidence="1" type="ORF">ARMGADRAFT_858273</name>
</gene>
<proteinExistence type="predicted"/>
<dbReference type="InParanoid" id="A0A2H3D1E8"/>
<sequence>GHIEGIKLDLNSKPEFCETCMKAKAKRKLFPKQDQYEYVENAGNKVVGDLMGPMSVISLGGACYACTYCD</sequence>
<evidence type="ECO:0000313" key="1">
    <source>
        <dbReference type="EMBL" id="PBK89111.1"/>
    </source>
</evidence>
<dbReference type="Proteomes" id="UP000217790">
    <property type="component" value="Unassembled WGS sequence"/>
</dbReference>
<dbReference type="AlphaFoldDB" id="A0A2H3D1E8"/>
<dbReference type="OrthoDB" id="7691805at2759"/>
<feature type="non-terminal residue" evidence="1">
    <location>
        <position position="1"/>
    </location>
</feature>
<feature type="non-terminal residue" evidence="1">
    <location>
        <position position="70"/>
    </location>
</feature>